<keyword evidence="6" id="KW-0732">Signal</keyword>
<comment type="similarity">
    <text evidence="2">Belongs to the RIX1/PELP1 family.</text>
</comment>
<dbReference type="InterPro" id="IPR002018">
    <property type="entry name" value="CarbesteraseB"/>
</dbReference>
<dbReference type="SUPFAM" id="SSF48371">
    <property type="entry name" value="ARM repeat"/>
    <property type="match status" value="1"/>
</dbReference>
<dbReference type="Pfam" id="PF00135">
    <property type="entry name" value="COesterase"/>
    <property type="match status" value="1"/>
</dbReference>
<gene>
    <name evidence="9" type="ORF">TSIB3V08_LOCUS6887</name>
</gene>
<feature type="compositionally biased region" description="Basic and acidic residues" evidence="5">
    <location>
        <begin position="1676"/>
        <end position="1692"/>
    </location>
</feature>
<dbReference type="SUPFAM" id="SSF53098">
    <property type="entry name" value="Ribonuclease H-like"/>
    <property type="match status" value="1"/>
</dbReference>
<evidence type="ECO:0000313" key="9">
    <source>
        <dbReference type="EMBL" id="CAD7262791.1"/>
    </source>
</evidence>
<dbReference type="InterPro" id="IPR012583">
    <property type="entry name" value="RIX1_N"/>
</dbReference>
<dbReference type="SUPFAM" id="SSF53474">
    <property type="entry name" value="alpha/beta-Hydrolases"/>
    <property type="match status" value="1"/>
</dbReference>
<evidence type="ECO:0008006" key="10">
    <source>
        <dbReference type="Google" id="ProtNLM"/>
    </source>
</evidence>
<dbReference type="EMBL" id="OC003080">
    <property type="protein sequence ID" value="CAD7262791.1"/>
    <property type="molecule type" value="Genomic_DNA"/>
</dbReference>
<dbReference type="GO" id="GO:0005634">
    <property type="term" value="C:nucleus"/>
    <property type="evidence" value="ECO:0007669"/>
    <property type="project" value="UniProtKB-SubCell"/>
</dbReference>
<feature type="domain" description="Pre-rRNA-processing protein RIX1 N-terminal" evidence="8">
    <location>
        <begin position="528"/>
        <end position="645"/>
    </location>
</feature>
<feature type="region of interest" description="Disordered" evidence="5">
    <location>
        <begin position="1306"/>
        <end position="1335"/>
    </location>
</feature>
<feature type="compositionally biased region" description="Basic and acidic residues" evidence="5">
    <location>
        <begin position="1043"/>
        <end position="1054"/>
    </location>
</feature>
<feature type="signal peptide" evidence="6">
    <location>
        <begin position="1"/>
        <end position="25"/>
    </location>
</feature>
<evidence type="ECO:0000256" key="6">
    <source>
        <dbReference type="SAM" id="SignalP"/>
    </source>
</evidence>
<feature type="region of interest" description="Disordered" evidence="5">
    <location>
        <begin position="1043"/>
        <end position="1063"/>
    </location>
</feature>
<dbReference type="InterPro" id="IPR012337">
    <property type="entry name" value="RNaseH-like_sf"/>
</dbReference>
<feature type="region of interest" description="Disordered" evidence="5">
    <location>
        <begin position="1099"/>
        <end position="1121"/>
    </location>
</feature>
<feature type="compositionally biased region" description="Polar residues" evidence="5">
    <location>
        <begin position="1461"/>
        <end position="1472"/>
    </location>
</feature>
<evidence type="ECO:0000256" key="4">
    <source>
        <dbReference type="ARBA" id="ARBA00023242"/>
    </source>
</evidence>
<proteinExistence type="inferred from homology"/>
<evidence type="ECO:0000256" key="5">
    <source>
        <dbReference type="SAM" id="MobiDB-lite"/>
    </source>
</evidence>
<comment type="subcellular location">
    <subcellularLocation>
        <location evidence="1">Nucleus</location>
    </subcellularLocation>
</comment>
<feature type="compositionally biased region" description="Low complexity" evidence="5">
    <location>
        <begin position="1586"/>
        <end position="1603"/>
    </location>
</feature>
<feature type="compositionally biased region" description="Basic and acidic residues" evidence="5">
    <location>
        <begin position="1656"/>
        <end position="1668"/>
    </location>
</feature>
<protein>
    <recommendedName>
        <fullName evidence="10">Telomere-associated protein Rif1 N-terminal domain-containing protein</fullName>
    </recommendedName>
</protein>
<dbReference type="InterPro" id="IPR029058">
    <property type="entry name" value="AB_hydrolase_fold"/>
</dbReference>
<dbReference type="Gene3D" id="3.40.50.1820">
    <property type="entry name" value="alpha/beta hydrolase"/>
    <property type="match status" value="1"/>
</dbReference>
<feature type="region of interest" description="Disordered" evidence="5">
    <location>
        <begin position="1457"/>
        <end position="1501"/>
    </location>
</feature>
<keyword evidence="4" id="KW-0539">Nucleus</keyword>
<feature type="compositionally biased region" description="Polar residues" evidence="5">
    <location>
        <begin position="1324"/>
        <end position="1333"/>
    </location>
</feature>
<evidence type="ECO:0000256" key="2">
    <source>
        <dbReference type="ARBA" id="ARBA00010511"/>
    </source>
</evidence>
<feature type="domain" description="Carboxylesterase type B" evidence="7">
    <location>
        <begin position="11"/>
        <end position="361"/>
    </location>
</feature>
<feature type="compositionally biased region" description="Basic and acidic residues" evidence="5">
    <location>
        <begin position="1636"/>
        <end position="1648"/>
    </location>
</feature>
<sequence>MSQIRFPWLLNGLVALSGSALSSFAVDHDPLATGQDLARRNNCPESPVLDMVRCLQELPVETLVQADSGLQELRLAAQGFVAGLTSLLGASPAVDGSDDQRSLPGFIEKSPLEALKLGQFPDIPLLTGVTAAETASALSGPYLKEVLEKSRTVPDFWNSVMHDFTKQSGVPLFANATNQWMNTWTSGYQNLLQHGHNNQSNGTNIVSQLVEATDDALFNVQAFETANLWSQKSSSFLYSFDHQSARHGGSHFLAGLPIVASANSTSQEKTRPSHGDDLPFLFDIFSLEGHSEGPHLKLTDPEDVKVQDIFTELVAQFITSRIPNLPNKPAWPTFSSDTSSYLSISSIPKLSDNFRYCEMALWNGLVSHLQSSTCSAIKGIEQLQAQLFGTVNSVANTIIDPIKNLSSVVNPLQNISTLVLPGSVTNQSLVPTNPVTTHNSSVGSIQRNLTSVITSPVGVLLPKGNTSKPVLPIVPPRLPWGSPRKPSGGFLGGYRQDFQMILFGAIESQFYVVLAVPHGVAREPLLQGLLILEAFLPQCSDQVFVEHAVSWMQQCLKGVETRNDARTTALSYKLLKHVLEMSSNFSELTKQVASSVIPKFLERFSKDMEGMLAGLRCLEVALTNYGGACGPGRVSLERFLMKLVDVPTAPRLLRAVGRCVALMPLVGGGGTQRTNHRQQWIKAHLTLCHTLHHLLNQLYQPAEDMRTLLPDAETLSLRKVRDKDPVTRVQRLTTQLGNVAKFLQAMLNGVFPVPKNVSAQAVLDVVCRGLSVQCSSLLSRNSSSEAVILACHLPDIHLQLLDVLKSLILCAGRNLLPHASIICKLVLQELKWTSTDNPLYGVERPYRALRTKAYETLVTWLRAAKVGSSVEKVSDELVIALIQDIHTNKADVTLTAKAIVEHYSRSPSTRKRLHTVMEEMVLPVLELIQFVDTRWSSEYNMLSRLHAVRKAVGAELANSENNIEILTEVEWKQAAGIVEVLGPLADATKEINKALKSRFSFYDSDPIFCPSMLCDPRFRGVLIDDMVAVNTLAIEVKKLSDKSSLEPNVKDEHPSCSSSSSGLWSSFDSIPNTTQPAIDNNSEVKDYLNEPRVLGAKNKNLSKRQKRKLAQDDRSQTTSSQRVKLLDHCANSSLCSAALSLLQWILRAAGCLVKPSLHKVLQETTLGLILDIQRSSGPAQFPAPYTVANCRRELYELLLVLVLEPHPKWPPPTHLAMRAFSLGQIDSHQEVSAVCVSALSSIEKLIHPPFASLQLPAMVQEEVESSSPSTETRSTEVLTSVSLNSSLDLPSETVLKKRVIEPKLPTGPALVKNANKPDQLDIKASSSKPQPTKAQPDVIEEIYLTSSDDSNMEIDVNGLEKEHTDLGLNSNFSEQISSDDDLQEISTQNTTSSELGNEVFDKAKDNQSENKGLHLETNVINLESSVANEVRSSNLEEEKYETLVKNHPIFKWLRIPGTEPLEQQPQNNSSQTDSEKLREYLKRPNSPSSPATQPLDSHLQNISSTTDIGKIRENYLISESPFTPVTHSPEHQTQKMSSPADTEKLRENYWRTASPSPEKQSLEQQSQKMSSPADTEKLRENYWRTSSPSPEKQSLEQQSQKSLIPTEFDKLYEYNWKPKSPSSIETQTLGQQNTKVHKEQTEETEKKSVTRQGTEYQKKSPPKKDSYSTDKQVPNSEKDSETNSEIDVEKSPLAESSSMAEEDNLINSERRSAPDIVKPNLPTPSPCYPFNAASGVTLGDVGAECWRSGGLLLVGLAGAAGVSHPVRSPSEGTTRLEGERTESRQHGVAVGGKGTVPTTGAREQVPTRTDQLVTPCGSQKLRKGCRVSRSSETKNQILKIISNIGGRGLWDVDDVVPKPLDKRIGGTGKSSEEKLRQSLEVVLDGRHIQVVV</sequence>
<organism evidence="9">
    <name type="scientific">Timema shepardi</name>
    <name type="common">Walking stick</name>
    <dbReference type="NCBI Taxonomy" id="629360"/>
    <lineage>
        <taxon>Eukaryota</taxon>
        <taxon>Metazoa</taxon>
        <taxon>Ecdysozoa</taxon>
        <taxon>Arthropoda</taxon>
        <taxon>Hexapoda</taxon>
        <taxon>Insecta</taxon>
        <taxon>Pterygota</taxon>
        <taxon>Neoptera</taxon>
        <taxon>Polyneoptera</taxon>
        <taxon>Phasmatodea</taxon>
        <taxon>Timematodea</taxon>
        <taxon>Timematoidea</taxon>
        <taxon>Timematidae</taxon>
        <taxon>Timema</taxon>
    </lineage>
</organism>
<dbReference type="PANTHER" id="PTHR34105">
    <property type="entry name" value="PROLINE-, GLUTAMIC ACID- AND LEUCINE-RICH PROTEIN 1"/>
    <property type="match status" value="1"/>
</dbReference>
<name>A0A7R9G1Z7_TIMSH</name>
<feature type="chain" id="PRO_5030883800" description="Telomere-associated protein Rif1 N-terminal domain-containing protein" evidence="6">
    <location>
        <begin position="26"/>
        <end position="1892"/>
    </location>
</feature>
<feature type="compositionally biased region" description="Basic and acidic residues" evidence="5">
    <location>
        <begin position="1774"/>
        <end position="1785"/>
    </location>
</feature>
<evidence type="ECO:0000259" key="8">
    <source>
        <dbReference type="Pfam" id="PF08167"/>
    </source>
</evidence>
<dbReference type="PANTHER" id="PTHR34105:SF1">
    <property type="entry name" value="PROLINE-, GLUTAMIC ACID- AND LEUCINE-RICH PROTEIN 1"/>
    <property type="match status" value="1"/>
</dbReference>
<feature type="region of interest" description="Disordered" evidence="5">
    <location>
        <begin position="1521"/>
        <end position="1718"/>
    </location>
</feature>
<keyword evidence="3" id="KW-0325">Glycoprotein</keyword>
<feature type="compositionally biased region" description="Polar residues" evidence="5">
    <location>
        <begin position="1620"/>
        <end position="1634"/>
    </location>
</feature>
<feature type="region of interest" description="Disordered" evidence="5">
    <location>
        <begin position="1763"/>
        <end position="1808"/>
    </location>
</feature>
<dbReference type="GO" id="GO:0006364">
    <property type="term" value="P:rRNA processing"/>
    <property type="evidence" value="ECO:0007669"/>
    <property type="project" value="TreeGrafter"/>
</dbReference>
<reference evidence="9" key="1">
    <citation type="submission" date="2020-11" db="EMBL/GenBank/DDBJ databases">
        <authorList>
            <person name="Tran Van P."/>
        </authorList>
    </citation>
    <scope>NUCLEOTIDE SEQUENCE</scope>
</reference>
<evidence type="ECO:0000256" key="3">
    <source>
        <dbReference type="ARBA" id="ARBA00023180"/>
    </source>
</evidence>
<feature type="compositionally biased region" description="Polar residues" evidence="5">
    <location>
        <begin position="1485"/>
        <end position="1501"/>
    </location>
</feature>
<evidence type="ECO:0000259" key="7">
    <source>
        <dbReference type="Pfam" id="PF00135"/>
    </source>
</evidence>
<evidence type="ECO:0000256" key="1">
    <source>
        <dbReference type="ARBA" id="ARBA00004123"/>
    </source>
</evidence>
<feature type="compositionally biased region" description="Basic and acidic residues" evidence="5">
    <location>
        <begin position="1473"/>
        <end position="1482"/>
    </location>
</feature>
<accession>A0A7R9G1Z7</accession>
<dbReference type="Pfam" id="PF08167">
    <property type="entry name" value="RIX1"/>
    <property type="match status" value="1"/>
</dbReference>
<dbReference type="InterPro" id="IPR016024">
    <property type="entry name" value="ARM-type_fold"/>
</dbReference>
<feature type="compositionally biased region" description="Polar residues" evidence="5">
    <location>
        <begin position="1551"/>
        <end position="1573"/>
    </location>
</feature>